<keyword evidence="2" id="KW-1185">Reference proteome</keyword>
<gene>
    <name evidence="1" type="ORF">ANN_07719</name>
</gene>
<dbReference type="Proteomes" id="UP001148838">
    <property type="component" value="Unassembled WGS sequence"/>
</dbReference>
<evidence type="ECO:0000313" key="2">
    <source>
        <dbReference type="Proteomes" id="UP001148838"/>
    </source>
</evidence>
<organism evidence="1 2">
    <name type="scientific">Periplaneta americana</name>
    <name type="common">American cockroach</name>
    <name type="synonym">Blatta americana</name>
    <dbReference type="NCBI Taxonomy" id="6978"/>
    <lineage>
        <taxon>Eukaryota</taxon>
        <taxon>Metazoa</taxon>
        <taxon>Ecdysozoa</taxon>
        <taxon>Arthropoda</taxon>
        <taxon>Hexapoda</taxon>
        <taxon>Insecta</taxon>
        <taxon>Pterygota</taxon>
        <taxon>Neoptera</taxon>
        <taxon>Polyneoptera</taxon>
        <taxon>Dictyoptera</taxon>
        <taxon>Blattodea</taxon>
        <taxon>Blattoidea</taxon>
        <taxon>Blattidae</taxon>
        <taxon>Blattinae</taxon>
        <taxon>Periplaneta</taxon>
    </lineage>
</organism>
<dbReference type="PANTHER" id="PTHR46060:SF1">
    <property type="entry name" value="MARINER MOS1 TRANSPOSASE-LIKE PROTEIN"/>
    <property type="match status" value="1"/>
</dbReference>
<name>A0ABQ8T0Z4_PERAM</name>
<proteinExistence type="predicted"/>
<dbReference type="Gene3D" id="1.10.10.1450">
    <property type="match status" value="1"/>
</dbReference>
<dbReference type="PANTHER" id="PTHR46060">
    <property type="entry name" value="MARINER MOS1 TRANSPOSASE-LIKE PROTEIN"/>
    <property type="match status" value="1"/>
</dbReference>
<protein>
    <recommendedName>
        <fullName evidence="3">Mos1 transposase HTH domain-containing protein</fullName>
    </recommendedName>
</protein>
<dbReference type="EMBL" id="JAJSOF020000017">
    <property type="protein sequence ID" value="KAJ4439592.1"/>
    <property type="molecule type" value="Genomic_DNA"/>
</dbReference>
<evidence type="ECO:0008006" key="3">
    <source>
        <dbReference type="Google" id="ProtNLM"/>
    </source>
</evidence>
<sequence length="196" mass="22254">METSSGEMEQKLYSNVEVFCSLECIDAGKHESSLNPIDSLFSEASKWCARNARRRFGVVSGFHCNSFESRIRCECLNRLEYDGCRADVCTGDPPEIETTEIIPTLTDLNCLQSVPGICKVERRNKISARVTLALMRQAYGEAAMSRTRVYEWHRRFTSGRLATDDDPRPGRPRSARTEEMIARVAQGIRRPQTVNR</sequence>
<dbReference type="InterPro" id="IPR052709">
    <property type="entry name" value="Transposase-MT_Hybrid"/>
</dbReference>
<comment type="caution">
    <text evidence="1">The sequence shown here is derived from an EMBL/GenBank/DDBJ whole genome shotgun (WGS) entry which is preliminary data.</text>
</comment>
<evidence type="ECO:0000313" key="1">
    <source>
        <dbReference type="EMBL" id="KAJ4439592.1"/>
    </source>
</evidence>
<accession>A0ABQ8T0Z4</accession>
<reference evidence="1 2" key="1">
    <citation type="journal article" date="2022" name="Allergy">
        <title>Genome assembly and annotation of Periplaneta americana reveal a comprehensive cockroach allergen profile.</title>
        <authorList>
            <person name="Wang L."/>
            <person name="Xiong Q."/>
            <person name="Saelim N."/>
            <person name="Wang L."/>
            <person name="Nong W."/>
            <person name="Wan A.T."/>
            <person name="Shi M."/>
            <person name="Liu X."/>
            <person name="Cao Q."/>
            <person name="Hui J.H.L."/>
            <person name="Sookrung N."/>
            <person name="Leung T.F."/>
            <person name="Tungtrongchitr A."/>
            <person name="Tsui S.K.W."/>
        </authorList>
    </citation>
    <scope>NUCLEOTIDE SEQUENCE [LARGE SCALE GENOMIC DNA]</scope>
    <source>
        <strain evidence="1">PWHHKU_190912</strain>
    </source>
</reference>